<dbReference type="EMBL" id="WHPN01000347">
    <property type="protein sequence ID" value="KAF4406864.1"/>
    <property type="molecule type" value="Genomic_DNA"/>
</dbReference>
<reference evidence="2 3" key="1">
    <citation type="submission" date="2019-10" db="EMBL/GenBank/DDBJ databases">
        <title>Streptomyces tenebrisbrunneis sp.nov., an endogenous actinomycete isolated from of Lycium ruthenicum.</title>
        <authorList>
            <person name="Ma L."/>
        </authorList>
    </citation>
    <scope>NUCLEOTIDE SEQUENCE [LARGE SCALE GENOMIC DNA]</scope>
    <source>
        <strain evidence="2 3">TRM 66187</strain>
    </source>
</reference>
<protein>
    <submittedName>
        <fullName evidence="2">Superoxide dismutase</fullName>
    </submittedName>
</protein>
<dbReference type="RefSeq" id="WP_098754448.1">
    <property type="nucleotide sequence ID" value="NZ_WHPN01000347.1"/>
</dbReference>
<evidence type="ECO:0000313" key="3">
    <source>
        <dbReference type="Proteomes" id="UP000621266"/>
    </source>
</evidence>
<gene>
    <name evidence="2" type="ORF">GCU69_22665</name>
</gene>
<comment type="caution">
    <text evidence="2">The sequence shown here is derived from an EMBL/GenBank/DDBJ whole genome shotgun (WGS) entry which is preliminary data.</text>
</comment>
<dbReference type="SUPFAM" id="SSF63829">
    <property type="entry name" value="Calcium-dependent phosphotriesterase"/>
    <property type="match status" value="1"/>
</dbReference>
<keyword evidence="3" id="KW-1185">Reference proteome</keyword>
<proteinExistence type="predicted"/>
<name>A0ABQ7FGS6_9ACTN</name>
<accession>A0ABQ7FGS6</accession>
<feature type="chain" id="PRO_5045206830" evidence="1">
    <location>
        <begin position="36"/>
        <end position="324"/>
    </location>
</feature>
<dbReference type="InterPro" id="IPR006311">
    <property type="entry name" value="TAT_signal"/>
</dbReference>
<organism evidence="2 3">
    <name type="scientific">Streptomyces lycii</name>
    <dbReference type="NCBI Taxonomy" id="2654337"/>
    <lineage>
        <taxon>Bacteria</taxon>
        <taxon>Bacillati</taxon>
        <taxon>Actinomycetota</taxon>
        <taxon>Actinomycetes</taxon>
        <taxon>Kitasatosporales</taxon>
        <taxon>Streptomycetaceae</taxon>
        <taxon>Streptomyces</taxon>
    </lineage>
</organism>
<evidence type="ECO:0000256" key="1">
    <source>
        <dbReference type="SAM" id="SignalP"/>
    </source>
</evidence>
<feature type="signal peptide" evidence="1">
    <location>
        <begin position="1"/>
        <end position="35"/>
    </location>
</feature>
<keyword evidence="1" id="KW-0732">Signal</keyword>
<dbReference type="InterPro" id="IPR011042">
    <property type="entry name" value="6-blade_b-propeller_TolB-like"/>
</dbReference>
<dbReference type="Proteomes" id="UP000621266">
    <property type="component" value="Unassembled WGS sequence"/>
</dbReference>
<evidence type="ECO:0000313" key="2">
    <source>
        <dbReference type="EMBL" id="KAF4406864.1"/>
    </source>
</evidence>
<dbReference type="PROSITE" id="PS51318">
    <property type="entry name" value="TAT"/>
    <property type="match status" value="1"/>
</dbReference>
<sequence>MTPRTTAPTRTLPSRRTVLRGAVVAALATGAGASAATGASAGDLASGRWPTGFPLPDGFLPEGITIGGGPYAYMGSRANGAVLRTDLRTGRGRVLHRGTDGTAAIGLKIDRDGLLHVAGGAGGTAALIDSRTGALLERRRLTDPSGHFVNDVVLHGDRAWFTDSRDAVLYGVPRGRTGGEVRRLPLTGDWVQTPDVNNANGIVSAPHGRGLIVVSSTPGRLYHVDPESGHATELTLIGAEDVANGDGLVRVGRTLYVVQNRLNLIAVFELDGHHTATLRRTITDPRFDVPTTAARWRDRLYLVNARFTSPQLPDTAFDAVAVPA</sequence>
<dbReference type="Gene3D" id="2.120.10.30">
    <property type="entry name" value="TolB, C-terminal domain"/>
    <property type="match status" value="1"/>
</dbReference>